<gene>
    <name evidence="2" type="ORF">C7M61_001992</name>
</gene>
<sequence>MFCISLLCKTFTLVSLIIALFLLGFLLIGNVSTAPAYSSVFMIKLRFNTTADAFDELVTHNASLLADRYITANYMGICAGLENGKKVCSGAGNFTSLDQYLSVDVQGTKISLAEISLGFTDACHPRLVVVSLIFVVLLLLTVLWCAIPLLPSKPLVRKISVGLCLLNILIWGLGLMLQHQTVASAIRLVGPSSMGMVVASKGGRAEAMTWTAFAFLLVVLGMLVKLVFQDMRGKKPEKEPEPEQLYPMQQERYYYGDPKKYGYV</sequence>
<dbReference type="AlphaFoldDB" id="A0A2P7YTV2"/>
<dbReference type="RefSeq" id="XP_024714518.1">
    <property type="nucleotide sequence ID" value="XM_024857382.1"/>
</dbReference>
<keyword evidence="3" id="KW-1185">Reference proteome</keyword>
<evidence type="ECO:0000313" key="2">
    <source>
        <dbReference type="EMBL" id="PSK39381.1"/>
    </source>
</evidence>
<dbReference type="GO" id="GO:0000747">
    <property type="term" value="P:conjugation with cellular fusion"/>
    <property type="evidence" value="ECO:0007669"/>
    <property type="project" value="TreeGrafter"/>
</dbReference>
<dbReference type="GeneID" id="36565382"/>
<evidence type="ECO:0000256" key="1">
    <source>
        <dbReference type="SAM" id="Phobius"/>
    </source>
</evidence>
<protein>
    <submittedName>
        <fullName evidence="2">Uncharacterized protein</fullName>
    </submittedName>
</protein>
<keyword evidence="1" id="KW-0812">Transmembrane</keyword>
<dbReference type="Proteomes" id="UP000241107">
    <property type="component" value="Unassembled WGS sequence"/>
</dbReference>
<feature type="transmembrane region" description="Helical" evidence="1">
    <location>
        <begin position="159"/>
        <end position="177"/>
    </location>
</feature>
<dbReference type="Pfam" id="PF12351">
    <property type="entry name" value="Fig1"/>
    <property type="match status" value="1"/>
</dbReference>
<keyword evidence="1" id="KW-1133">Transmembrane helix</keyword>
<dbReference type="GO" id="GO:0043332">
    <property type="term" value="C:mating projection tip"/>
    <property type="evidence" value="ECO:0007669"/>
    <property type="project" value="TreeGrafter"/>
</dbReference>
<dbReference type="OrthoDB" id="4089394at2759"/>
<dbReference type="VEuPathDB" id="FungiDB:C7M61_001992"/>
<evidence type="ECO:0000313" key="3">
    <source>
        <dbReference type="Proteomes" id="UP000241107"/>
    </source>
</evidence>
<dbReference type="GO" id="GO:0016020">
    <property type="term" value="C:membrane"/>
    <property type="evidence" value="ECO:0007669"/>
    <property type="project" value="InterPro"/>
</dbReference>
<dbReference type="InterPro" id="IPR033481">
    <property type="entry name" value="Dni1/Fig1"/>
</dbReference>
<proteinExistence type="predicted"/>
<name>A0A2P7YTV2_9ASCO</name>
<dbReference type="PANTHER" id="PTHR28092:SF1">
    <property type="entry name" value="FACTOR-INDUCED GENE 1 PROTEIN"/>
    <property type="match status" value="1"/>
</dbReference>
<dbReference type="PANTHER" id="PTHR28092">
    <property type="entry name" value="FACTOR-INDUCED GENE 1 PROTEIN"/>
    <property type="match status" value="1"/>
</dbReference>
<dbReference type="EMBL" id="PYFQ01000003">
    <property type="protein sequence ID" value="PSK39381.1"/>
    <property type="molecule type" value="Genomic_DNA"/>
</dbReference>
<organism evidence="2 3">
    <name type="scientific">Candidozyma pseudohaemuli</name>
    <dbReference type="NCBI Taxonomy" id="418784"/>
    <lineage>
        <taxon>Eukaryota</taxon>
        <taxon>Fungi</taxon>
        <taxon>Dikarya</taxon>
        <taxon>Ascomycota</taxon>
        <taxon>Saccharomycotina</taxon>
        <taxon>Pichiomycetes</taxon>
        <taxon>Metschnikowiaceae</taxon>
        <taxon>Candidozyma</taxon>
    </lineage>
</organism>
<comment type="caution">
    <text evidence="2">The sequence shown here is derived from an EMBL/GenBank/DDBJ whole genome shotgun (WGS) entry which is preliminary data.</text>
</comment>
<feature type="transmembrane region" description="Helical" evidence="1">
    <location>
        <begin position="127"/>
        <end position="147"/>
    </location>
</feature>
<feature type="transmembrane region" description="Helical" evidence="1">
    <location>
        <begin position="207"/>
        <end position="228"/>
    </location>
</feature>
<keyword evidence="1" id="KW-0472">Membrane</keyword>
<accession>A0A2P7YTV2</accession>
<reference evidence="2 3" key="1">
    <citation type="submission" date="2018-03" db="EMBL/GenBank/DDBJ databases">
        <title>Candida pseudohaemulonii genome assembly and annotation.</title>
        <authorList>
            <person name="Munoz J.F."/>
            <person name="Gade L.G."/>
            <person name="Chow N.A."/>
            <person name="Litvintseva A.P."/>
            <person name="Loparev V.N."/>
            <person name="Cuomo C.A."/>
        </authorList>
    </citation>
    <scope>NUCLEOTIDE SEQUENCE [LARGE SCALE GENOMIC DNA]</scope>
    <source>
        <strain evidence="2 3">B12108</strain>
    </source>
</reference>